<feature type="region of interest" description="Disordered" evidence="1">
    <location>
        <begin position="239"/>
        <end position="281"/>
    </location>
</feature>
<accession>F9WRK8</accession>
<dbReference type="Proteomes" id="UP000009027">
    <property type="component" value="Unassembled WGS sequence"/>
</dbReference>
<dbReference type="AlphaFoldDB" id="F9WRK8"/>
<dbReference type="Gene3D" id="3.90.190.10">
    <property type="entry name" value="Protein tyrosine phosphatase superfamily"/>
    <property type="match status" value="1"/>
</dbReference>
<gene>
    <name evidence="2" type="ORF">TvY486_0029630</name>
</gene>
<dbReference type="InterPro" id="IPR004861">
    <property type="entry name" value="Siw14-like"/>
</dbReference>
<organism evidence="2 3">
    <name type="scientific">Trypanosoma vivax (strain Y486)</name>
    <dbReference type="NCBI Taxonomy" id="1055687"/>
    <lineage>
        <taxon>Eukaryota</taxon>
        <taxon>Discoba</taxon>
        <taxon>Euglenozoa</taxon>
        <taxon>Kinetoplastea</taxon>
        <taxon>Metakinetoplastina</taxon>
        <taxon>Trypanosomatida</taxon>
        <taxon>Trypanosomatidae</taxon>
        <taxon>Trypanosoma</taxon>
        <taxon>Duttonella</taxon>
    </lineage>
</organism>
<dbReference type="Pfam" id="PF03162">
    <property type="entry name" value="Y_phosphatase2"/>
    <property type="match status" value="1"/>
</dbReference>
<evidence type="ECO:0000313" key="3">
    <source>
        <dbReference type="Proteomes" id="UP000009027"/>
    </source>
</evidence>
<dbReference type="FunFam" id="3.90.190.10:FF:000187">
    <property type="entry name" value="Tyrosine phosphatase family, putative"/>
    <property type="match status" value="1"/>
</dbReference>
<dbReference type="PANTHER" id="PTHR31126:SF58">
    <property type="entry name" value="TYROSINE PHOSPHATASE"/>
    <property type="match status" value="1"/>
</dbReference>
<dbReference type="EMBL" id="CAEX01005047">
    <property type="protein sequence ID" value="CCD20192.1"/>
    <property type="molecule type" value="Genomic_DNA"/>
</dbReference>
<protein>
    <recommendedName>
        <fullName evidence="4">Tyrosine phosphatase</fullName>
    </recommendedName>
</protein>
<evidence type="ECO:0000256" key="1">
    <source>
        <dbReference type="SAM" id="MobiDB-lite"/>
    </source>
</evidence>
<dbReference type="GO" id="GO:0005737">
    <property type="term" value="C:cytoplasm"/>
    <property type="evidence" value="ECO:0007669"/>
    <property type="project" value="TreeGrafter"/>
</dbReference>
<dbReference type="PANTHER" id="PTHR31126">
    <property type="entry name" value="TYROSINE-PROTEIN PHOSPHATASE"/>
    <property type="match status" value="1"/>
</dbReference>
<proteinExistence type="predicted"/>
<dbReference type="VEuPathDB" id="TriTrypDB:TvY486_0029630"/>
<dbReference type="InterPro" id="IPR029021">
    <property type="entry name" value="Prot-tyrosine_phosphatase-like"/>
</dbReference>
<keyword evidence="3" id="KW-1185">Reference proteome</keyword>
<evidence type="ECO:0000313" key="2">
    <source>
        <dbReference type="EMBL" id="CCD20192.1"/>
    </source>
</evidence>
<dbReference type="CDD" id="cd14501">
    <property type="entry name" value="PFA-DSP"/>
    <property type="match status" value="1"/>
</dbReference>
<sequence length="355" mass="39068">MYQRPSPQTTWTPPPNFAMVEKGIYRSAYPTLASVPYLRHIGIRTVVLLSIELLPGPVARALAGIETTNATHEAPVRHGDSGRGRPICVVCTSDLTEWMNEYVCSKDDFSVSGVQYALDFALQTDLQPVLFTCPTGEIQTNVVVGCMRRYQGWSVAAALSECQLFVDITRSVRAEIMNFIEQWNPEEHPVRDADIASRRRELMLCGHQLDYCKKWGQRNTTLSAYNSDSDAEDYFPLASNKATTRGSPDDEGAAPTPQRGRAIAHQPQSSGVTNDGGAMGASTSSHEAVVLAPWYTATLARRAAVANAIALSRLRIRGPTDPLPEPHERYFGVLNPPALDERSTFTKESIVEDVD</sequence>
<evidence type="ECO:0008006" key="4">
    <source>
        <dbReference type="Google" id="ProtNLM"/>
    </source>
</evidence>
<dbReference type="OMA" id="GCMRRYQ"/>
<name>F9WRK8_TRYVY</name>
<dbReference type="GO" id="GO:0016791">
    <property type="term" value="F:phosphatase activity"/>
    <property type="evidence" value="ECO:0007669"/>
    <property type="project" value="TreeGrafter"/>
</dbReference>
<dbReference type="SUPFAM" id="SSF52799">
    <property type="entry name" value="(Phosphotyrosine protein) phosphatases II"/>
    <property type="match status" value="1"/>
</dbReference>
<reference evidence="2 3" key="1">
    <citation type="journal article" date="2012" name="Proc. Natl. Acad. Sci. U.S.A.">
        <title>Antigenic diversity is generated by distinct evolutionary mechanisms in African trypanosome species.</title>
        <authorList>
            <person name="Jackson A.P."/>
            <person name="Berry A."/>
            <person name="Aslett M."/>
            <person name="Allison H.C."/>
            <person name="Burton P."/>
            <person name="Vavrova-Anderson J."/>
            <person name="Brown R."/>
            <person name="Browne H."/>
            <person name="Corton N."/>
            <person name="Hauser H."/>
            <person name="Gamble J."/>
            <person name="Gilderthorp R."/>
            <person name="Marcello L."/>
            <person name="McQuillan J."/>
            <person name="Otto T.D."/>
            <person name="Quail M.A."/>
            <person name="Sanders M.J."/>
            <person name="van Tonder A."/>
            <person name="Ginger M.L."/>
            <person name="Field M.C."/>
            <person name="Barry J.D."/>
            <person name="Hertz-Fowler C."/>
            <person name="Berriman M."/>
        </authorList>
    </citation>
    <scope>NUCLEOTIDE SEQUENCE</scope>
    <source>
        <strain evidence="2 3">Y486</strain>
    </source>
</reference>